<evidence type="ECO:0000313" key="7">
    <source>
        <dbReference type="Proteomes" id="UP001207408"/>
    </source>
</evidence>
<evidence type="ECO:0000256" key="3">
    <source>
        <dbReference type="ARBA" id="ARBA00022839"/>
    </source>
</evidence>
<dbReference type="InterPro" id="IPR029052">
    <property type="entry name" value="Metallo-depent_PP-like"/>
</dbReference>
<dbReference type="SUPFAM" id="SSF56300">
    <property type="entry name" value="Metallo-dependent phosphatases"/>
    <property type="match status" value="1"/>
</dbReference>
<name>A0AAE3MHH8_9BACT</name>
<dbReference type="PANTHER" id="PTHR30337:SF0">
    <property type="entry name" value="NUCLEASE SBCCD SUBUNIT D"/>
    <property type="match status" value="1"/>
</dbReference>
<gene>
    <name evidence="4 6" type="primary">sbcD</name>
    <name evidence="6" type="ORF">OM074_18935</name>
</gene>
<dbReference type="GO" id="GO:0006260">
    <property type="term" value="P:DNA replication"/>
    <property type="evidence" value="ECO:0007669"/>
    <property type="project" value="UniProtKB-KW"/>
</dbReference>
<keyword evidence="4" id="KW-0235">DNA replication</keyword>
<keyword evidence="2 4" id="KW-0378">Hydrolase</keyword>
<comment type="similarity">
    <text evidence="4">Belongs to the SbcD family.</text>
</comment>
<dbReference type="Proteomes" id="UP001207408">
    <property type="component" value="Unassembled WGS sequence"/>
</dbReference>
<keyword evidence="4" id="KW-0255">Endonuclease</keyword>
<dbReference type="RefSeq" id="WP_301202161.1">
    <property type="nucleotide sequence ID" value="NZ_JAPDPI010000056.1"/>
</dbReference>
<reference evidence="6" key="1">
    <citation type="submission" date="2022-10" db="EMBL/GenBank/DDBJ databases">
        <authorList>
            <person name="Yu W.X."/>
        </authorList>
    </citation>
    <scope>NUCLEOTIDE SEQUENCE</scope>
    <source>
        <strain evidence="6">D04</strain>
    </source>
</reference>
<dbReference type="InterPro" id="IPR050535">
    <property type="entry name" value="DNA_Repair-Maintenance_Comp"/>
</dbReference>
<dbReference type="InterPro" id="IPR004843">
    <property type="entry name" value="Calcineurin-like_PHP"/>
</dbReference>
<comment type="function">
    <text evidence="4">SbcCD cleaves DNA hairpin structures. These structures can inhibit DNA replication and are intermediates in certain DNA recombination reactions. The complex acts as a 3'-&gt;5' double strand exonuclease that can open hairpins. It also has a 5' single-strand endonuclease activity.</text>
</comment>
<protein>
    <recommendedName>
        <fullName evidence="4">Nuclease SbcCD subunit D</fullName>
    </recommendedName>
</protein>
<keyword evidence="4" id="KW-0233">DNA recombination</keyword>
<sequence length="404" mass="45732">MKILHTADWHIGKKLENFSRIEEQRAILEEIIHISEKENIDAVIISGDLFDTFSPATEAIELFYRSLKKLTNNGKRPVIAIAGNHDSPDRIETADPLARECGILFIGYPNTHFEPFELESGLKVTQSEPGFIELSIPTTEHPLRIITTPYANEHRIKALLDSEDKEAELRNVLQQKWEQLSHAHCNDQGVNILATHLFVIKKGNNIPEEPDDEKPILHVGGAQAIFTEDFPPHIQYAALGHLHRKQIVESTPYPIVYSGSPISYSFAEANQEKHVAIAELYPNQKAVLTFTTLNAGKKLLRFKARDMQEAEEILKSNQEALIELTVETDNYMTAKDRRHLNSIHPGIITLIPQVKNFQSAQDGSKKSVDINKNMNNLFIDYFNTSIGMDPNVEILDLFNEILSE</sequence>
<evidence type="ECO:0000259" key="5">
    <source>
        <dbReference type="Pfam" id="PF00149"/>
    </source>
</evidence>
<dbReference type="AlphaFoldDB" id="A0AAE3MHH8"/>
<dbReference type="Gene3D" id="3.60.21.10">
    <property type="match status" value="1"/>
</dbReference>
<proteinExistence type="inferred from homology"/>
<keyword evidence="7" id="KW-1185">Reference proteome</keyword>
<comment type="subunit">
    <text evidence="4">Heterodimer of SbcC and SbcD.</text>
</comment>
<evidence type="ECO:0000313" key="6">
    <source>
        <dbReference type="EMBL" id="MCW3807711.1"/>
    </source>
</evidence>
<dbReference type="GO" id="GO:0004519">
    <property type="term" value="F:endonuclease activity"/>
    <property type="evidence" value="ECO:0007669"/>
    <property type="project" value="UniProtKB-KW"/>
</dbReference>
<dbReference type="InterPro" id="IPR004593">
    <property type="entry name" value="SbcD"/>
</dbReference>
<evidence type="ECO:0000256" key="1">
    <source>
        <dbReference type="ARBA" id="ARBA00022722"/>
    </source>
</evidence>
<dbReference type="CDD" id="cd00840">
    <property type="entry name" value="MPP_Mre11_N"/>
    <property type="match status" value="1"/>
</dbReference>
<comment type="caution">
    <text evidence="6">The sequence shown here is derived from an EMBL/GenBank/DDBJ whole genome shotgun (WGS) entry which is preliminary data.</text>
</comment>
<organism evidence="6 7">
    <name type="scientific">Plebeiibacterium marinum</name>
    <dbReference type="NCBI Taxonomy" id="2992111"/>
    <lineage>
        <taxon>Bacteria</taxon>
        <taxon>Pseudomonadati</taxon>
        <taxon>Bacteroidota</taxon>
        <taxon>Bacteroidia</taxon>
        <taxon>Marinilabiliales</taxon>
        <taxon>Marinilabiliaceae</taxon>
        <taxon>Plebeiibacterium</taxon>
    </lineage>
</organism>
<dbReference type="GO" id="GO:0008408">
    <property type="term" value="F:3'-5' exonuclease activity"/>
    <property type="evidence" value="ECO:0007669"/>
    <property type="project" value="InterPro"/>
</dbReference>
<dbReference type="GO" id="GO:0006310">
    <property type="term" value="P:DNA recombination"/>
    <property type="evidence" value="ECO:0007669"/>
    <property type="project" value="UniProtKB-KW"/>
</dbReference>
<dbReference type="NCBIfam" id="TIGR00619">
    <property type="entry name" value="sbcd"/>
    <property type="match status" value="1"/>
</dbReference>
<keyword evidence="1 4" id="KW-0540">Nuclease</keyword>
<dbReference type="EMBL" id="JAPDPI010000056">
    <property type="protein sequence ID" value="MCW3807711.1"/>
    <property type="molecule type" value="Genomic_DNA"/>
</dbReference>
<dbReference type="InterPro" id="IPR041796">
    <property type="entry name" value="Mre11_N"/>
</dbReference>
<evidence type="ECO:0000256" key="4">
    <source>
        <dbReference type="RuleBase" id="RU363069"/>
    </source>
</evidence>
<feature type="domain" description="Calcineurin-like phosphoesterase" evidence="5">
    <location>
        <begin position="1"/>
        <end position="105"/>
    </location>
</feature>
<accession>A0AAE3MHH8</accession>
<evidence type="ECO:0000256" key="2">
    <source>
        <dbReference type="ARBA" id="ARBA00022801"/>
    </source>
</evidence>
<dbReference type="Pfam" id="PF00149">
    <property type="entry name" value="Metallophos"/>
    <property type="match status" value="1"/>
</dbReference>
<dbReference type="PANTHER" id="PTHR30337">
    <property type="entry name" value="COMPONENT OF ATP-DEPENDENT DSDNA EXONUCLEASE"/>
    <property type="match status" value="1"/>
</dbReference>
<keyword evidence="3 4" id="KW-0269">Exonuclease</keyword>